<dbReference type="Proteomes" id="UP001144313">
    <property type="component" value="Unassembled WGS sequence"/>
</dbReference>
<dbReference type="AlphaFoldDB" id="A0A9W6G9N3"/>
<dbReference type="EMBL" id="BSDT01000001">
    <property type="protein sequence ID" value="GLI42789.1"/>
    <property type="molecule type" value="Genomic_DNA"/>
</dbReference>
<keyword evidence="2" id="KW-0472">Membrane</keyword>
<gene>
    <name evidence="3" type="ORF">GALLR39Z86_26390</name>
</gene>
<keyword evidence="2" id="KW-0812">Transmembrane</keyword>
<feature type="region of interest" description="Disordered" evidence="1">
    <location>
        <begin position="1"/>
        <end position="26"/>
    </location>
</feature>
<organism evidence="3 4">
    <name type="scientific">Glycomyces algeriensis</name>
    <dbReference type="NCBI Taxonomy" id="256037"/>
    <lineage>
        <taxon>Bacteria</taxon>
        <taxon>Bacillati</taxon>
        <taxon>Actinomycetota</taxon>
        <taxon>Actinomycetes</taxon>
        <taxon>Glycomycetales</taxon>
        <taxon>Glycomycetaceae</taxon>
        <taxon>Glycomyces</taxon>
    </lineage>
</organism>
<accession>A0A9W6G9N3</accession>
<evidence type="ECO:0000256" key="2">
    <source>
        <dbReference type="SAM" id="Phobius"/>
    </source>
</evidence>
<proteinExistence type="predicted"/>
<feature type="transmembrane region" description="Helical" evidence="2">
    <location>
        <begin position="98"/>
        <end position="120"/>
    </location>
</feature>
<feature type="transmembrane region" description="Helical" evidence="2">
    <location>
        <begin position="36"/>
        <end position="54"/>
    </location>
</feature>
<sequence>MLPQPNFGRDKGPIEPPKDEQGEDAKPRKKLLRLQIAMWVQVVFAVLLGNLHAFRVIGARGITEAEILADYQEQPPPGDITPEDAARTAYETFQSTEFMVFMLAISGFAIVAAIVAALCAIRLKSRLKAVRWWAVGATAILFVVGMYMSTQFGLLVAPWVFASVLALWWLFASDIRYWLSESAKSRAEG</sequence>
<evidence type="ECO:0000313" key="4">
    <source>
        <dbReference type="Proteomes" id="UP001144313"/>
    </source>
</evidence>
<dbReference type="RefSeq" id="WP_270113946.1">
    <property type="nucleotide sequence ID" value="NZ_BAAAOL010000006.1"/>
</dbReference>
<protein>
    <submittedName>
        <fullName evidence="3">Uncharacterized protein</fullName>
    </submittedName>
</protein>
<feature type="compositionally biased region" description="Basic and acidic residues" evidence="1">
    <location>
        <begin position="8"/>
        <end position="26"/>
    </location>
</feature>
<feature type="transmembrane region" description="Helical" evidence="2">
    <location>
        <begin position="156"/>
        <end position="179"/>
    </location>
</feature>
<feature type="transmembrane region" description="Helical" evidence="2">
    <location>
        <begin position="132"/>
        <end position="150"/>
    </location>
</feature>
<comment type="caution">
    <text evidence="3">The sequence shown here is derived from an EMBL/GenBank/DDBJ whole genome shotgun (WGS) entry which is preliminary data.</text>
</comment>
<evidence type="ECO:0000313" key="3">
    <source>
        <dbReference type="EMBL" id="GLI42789.1"/>
    </source>
</evidence>
<evidence type="ECO:0000256" key="1">
    <source>
        <dbReference type="SAM" id="MobiDB-lite"/>
    </source>
</evidence>
<reference evidence="3" key="1">
    <citation type="submission" date="2022-12" db="EMBL/GenBank/DDBJ databases">
        <title>Reference genome sequencing for broad-spectrum identification of bacterial and archaeal isolates by mass spectrometry.</title>
        <authorList>
            <person name="Sekiguchi Y."/>
            <person name="Tourlousse D.M."/>
        </authorList>
    </citation>
    <scope>NUCLEOTIDE SEQUENCE</scope>
    <source>
        <strain evidence="3">LLR39Z86</strain>
    </source>
</reference>
<keyword evidence="2" id="KW-1133">Transmembrane helix</keyword>
<name>A0A9W6G9N3_9ACTN</name>
<keyword evidence="4" id="KW-1185">Reference proteome</keyword>